<organism evidence="1 2">
    <name type="scientific">Pengzhenrongella frigida</name>
    <dbReference type="NCBI Taxonomy" id="1259133"/>
    <lineage>
        <taxon>Bacteria</taxon>
        <taxon>Bacillati</taxon>
        <taxon>Actinomycetota</taxon>
        <taxon>Actinomycetes</taxon>
        <taxon>Micrococcales</taxon>
        <taxon>Pengzhenrongella</taxon>
    </lineage>
</organism>
<name>A0A4Q5N5F8_9MICO</name>
<dbReference type="AlphaFoldDB" id="A0A4Q5N5F8"/>
<reference evidence="1 2" key="1">
    <citation type="submission" date="2019-01" db="EMBL/GenBank/DDBJ databases">
        <title>Novel species of Cellulomonas.</title>
        <authorList>
            <person name="Liu Q."/>
            <person name="Xin Y.-H."/>
        </authorList>
    </citation>
    <scope>NUCLEOTIDE SEQUENCE [LARGE SCALE GENOMIC DNA]</scope>
    <source>
        <strain evidence="1 2">HLT2-17</strain>
    </source>
</reference>
<comment type="caution">
    <text evidence="1">The sequence shown here is derived from an EMBL/GenBank/DDBJ whole genome shotgun (WGS) entry which is preliminary data.</text>
</comment>
<accession>A0A4Q5N5F8</accession>
<gene>
    <name evidence="1" type="ORF">EUA98_05690</name>
</gene>
<protein>
    <submittedName>
        <fullName evidence="1">Uncharacterized protein</fullName>
    </submittedName>
</protein>
<dbReference type="EMBL" id="SDWW01000009">
    <property type="protein sequence ID" value="RYV52057.1"/>
    <property type="molecule type" value="Genomic_DNA"/>
</dbReference>
<dbReference type="RefSeq" id="WP_130101702.1">
    <property type="nucleotide sequence ID" value="NZ_SDWW01000009.1"/>
</dbReference>
<evidence type="ECO:0000313" key="2">
    <source>
        <dbReference type="Proteomes" id="UP000293764"/>
    </source>
</evidence>
<dbReference type="Proteomes" id="UP000293764">
    <property type="component" value="Unassembled WGS sequence"/>
</dbReference>
<sequence>MGIPGVLSNLIPDGPDWIGRAIRDIERTAMEDRAAVAQSFGPVMTNLAEKQAALEAQQVALAAQDVVILAQTEALAAQDVKILELIAAQVGADGQTVGLLGDSIGAVWADYVITSHTAPSWAAKALRVRMS</sequence>
<keyword evidence="2" id="KW-1185">Reference proteome</keyword>
<evidence type="ECO:0000313" key="1">
    <source>
        <dbReference type="EMBL" id="RYV52057.1"/>
    </source>
</evidence>
<proteinExistence type="predicted"/>
<dbReference type="OrthoDB" id="5125409at2"/>